<protein>
    <recommendedName>
        <fullName evidence="2">PRISE-like Rossmann-fold domain-containing protein</fullName>
    </recommendedName>
</protein>
<keyword evidence="1" id="KW-0732">Signal</keyword>
<evidence type="ECO:0000256" key="1">
    <source>
        <dbReference type="SAM" id="SignalP"/>
    </source>
</evidence>
<sequence length="181" mass="20061">MGHTPRPNGMGSAHALGIFLSMYASVKGKGIDIAFPGNLMSWKAKRSDTSQDILANFHIFATINVADEDFTTWEKLWPDVCASFSVKGVGPHAKEGKLNGVEWVMAQKDKWGTWVESNGLEKGFVENSSWDILGAVFAWMVFDKEYDLTALREVGFMESAPTIEGYIMAFERMEKAKSVPA</sequence>
<dbReference type="Gene3D" id="3.40.50.720">
    <property type="entry name" value="NAD(P)-binding Rossmann-like Domain"/>
    <property type="match status" value="1"/>
</dbReference>
<evidence type="ECO:0000313" key="4">
    <source>
        <dbReference type="Proteomes" id="UP000696280"/>
    </source>
</evidence>
<dbReference type="PANTHER" id="PTHR32487">
    <property type="entry name" value="3-OXO-DELTA(4,5)-STEROID 5-BETA-REDUCTASE"/>
    <property type="match status" value="1"/>
</dbReference>
<dbReference type="Pfam" id="PF22917">
    <property type="entry name" value="PRISE"/>
    <property type="match status" value="1"/>
</dbReference>
<evidence type="ECO:0000259" key="2">
    <source>
        <dbReference type="Pfam" id="PF22917"/>
    </source>
</evidence>
<feature type="chain" id="PRO_5040458384" description="PRISE-like Rossmann-fold domain-containing protein" evidence="1">
    <location>
        <begin position="29"/>
        <end position="181"/>
    </location>
</feature>
<organism evidence="3 4">
    <name type="scientific">Hymenoscyphus fraxineus</name>
    <dbReference type="NCBI Taxonomy" id="746836"/>
    <lineage>
        <taxon>Eukaryota</taxon>
        <taxon>Fungi</taxon>
        <taxon>Dikarya</taxon>
        <taxon>Ascomycota</taxon>
        <taxon>Pezizomycotina</taxon>
        <taxon>Leotiomycetes</taxon>
        <taxon>Helotiales</taxon>
        <taxon>Helotiaceae</taxon>
        <taxon>Hymenoscyphus</taxon>
    </lineage>
</organism>
<dbReference type="OrthoDB" id="1731983at2759"/>
<dbReference type="EMBL" id="CAJVRL010000065">
    <property type="protein sequence ID" value="CAG8955704.1"/>
    <property type="molecule type" value="Genomic_DNA"/>
</dbReference>
<dbReference type="Proteomes" id="UP000696280">
    <property type="component" value="Unassembled WGS sequence"/>
</dbReference>
<dbReference type="AlphaFoldDB" id="A0A9N9KY93"/>
<keyword evidence="4" id="KW-1185">Reference proteome</keyword>
<proteinExistence type="predicted"/>
<feature type="domain" description="PRISE-like Rossmann-fold" evidence="2">
    <location>
        <begin position="2"/>
        <end position="180"/>
    </location>
</feature>
<reference evidence="3" key="1">
    <citation type="submission" date="2021-07" db="EMBL/GenBank/DDBJ databases">
        <authorList>
            <person name="Durling M."/>
        </authorList>
    </citation>
    <scope>NUCLEOTIDE SEQUENCE</scope>
</reference>
<name>A0A9N9KY93_9HELO</name>
<comment type="caution">
    <text evidence="3">The sequence shown here is derived from an EMBL/GenBank/DDBJ whole genome shotgun (WGS) entry which is preliminary data.</text>
</comment>
<dbReference type="PANTHER" id="PTHR32487:SF8">
    <property type="entry name" value="NAD-DEPENDENT EPIMERASE_DEHYDRATASE DOMAIN-CONTAINING PROTEIN"/>
    <property type="match status" value="1"/>
</dbReference>
<evidence type="ECO:0000313" key="3">
    <source>
        <dbReference type="EMBL" id="CAG8955704.1"/>
    </source>
</evidence>
<gene>
    <name evidence="3" type="ORF">HYFRA_00010970</name>
</gene>
<feature type="signal peptide" evidence="1">
    <location>
        <begin position="1"/>
        <end position="28"/>
    </location>
</feature>
<accession>A0A9N9KY93</accession>
<dbReference type="InterPro" id="IPR055222">
    <property type="entry name" value="PRISE-like_Rossmann-fold"/>
</dbReference>